<keyword evidence="1" id="KW-0695">RNA-directed DNA polymerase</keyword>
<name>A0A5B6VF77_9ROSI</name>
<keyword evidence="2" id="KW-1185">Reference proteome</keyword>
<evidence type="ECO:0000313" key="2">
    <source>
        <dbReference type="Proteomes" id="UP000325315"/>
    </source>
</evidence>
<keyword evidence="1" id="KW-0808">Transferase</keyword>
<dbReference type="PANTHER" id="PTHR33116:SF86">
    <property type="entry name" value="REVERSE TRANSCRIPTASE DOMAIN-CONTAINING PROTEIN"/>
    <property type="match status" value="1"/>
</dbReference>
<evidence type="ECO:0000313" key="1">
    <source>
        <dbReference type="EMBL" id="KAA3467731.1"/>
    </source>
</evidence>
<dbReference type="GO" id="GO:0003964">
    <property type="term" value="F:RNA-directed DNA polymerase activity"/>
    <property type="evidence" value="ECO:0007669"/>
    <property type="project" value="UniProtKB-KW"/>
</dbReference>
<proteinExistence type="predicted"/>
<dbReference type="Proteomes" id="UP000325315">
    <property type="component" value="Unassembled WGS sequence"/>
</dbReference>
<dbReference type="PANTHER" id="PTHR33116">
    <property type="entry name" value="REVERSE TRANSCRIPTASE ZINC-BINDING DOMAIN-CONTAINING PROTEIN-RELATED-RELATED"/>
    <property type="match status" value="1"/>
</dbReference>
<dbReference type="OrthoDB" id="680809at2759"/>
<dbReference type="AlphaFoldDB" id="A0A5B6VF77"/>
<sequence>MLSSNISEGAKKEIPDVLGVRCSTNLEKYLELPNVAGKRKKESFQNLKDKVNQRISQWSSRLLSQGGNEVFIKSVLQAIPTYAMTCFLLLKSPCGDFRKHFCEILVAAWKEEERDTLVSMEIYVQIQRGSGL</sequence>
<comment type="caution">
    <text evidence="1">The sequence shown here is derived from an EMBL/GenBank/DDBJ whole genome shotgun (WGS) entry which is preliminary data.</text>
</comment>
<keyword evidence="1" id="KW-0548">Nucleotidyltransferase</keyword>
<reference evidence="2" key="1">
    <citation type="journal article" date="2019" name="Plant Biotechnol. J.">
        <title>Genome sequencing of the Australian wild diploid species Gossypium australe highlights disease resistance and delayed gland morphogenesis.</title>
        <authorList>
            <person name="Cai Y."/>
            <person name="Cai X."/>
            <person name="Wang Q."/>
            <person name="Wang P."/>
            <person name="Zhang Y."/>
            <person name="Cai C."/>
            <person name="Xu Y."/>
            <person name="Wang K."/>
            <person name="Zhou Z."/>
            <person name="Wang C."/>
            <person name="Geng S."/>
            <person name="Li B."/>
            <person name="Dong Q."/>
            <person name="Hou Y."/>
            <person name="Wang H."/>
            <person name="Ai P."/>
            <person name="Liu Z."/>
            <person name="Yi F."/>
            <person name="Sun M."/>
            <person name="An G."/>
            <person name="Cheng J."/>
            <person name="Zhang Y."/>
            <person name="Shi Q."/>
            <person name="Xie Y."/>
            <person name="Shi X."/>
            <person name="Chang Y."/>
            <person name="Huang F."/>
            <person name="Chen Y."/>
            <person name="Hong S."/>
            <person name="Mi L."/>
            <person name="Sun Q."/>
            <person name="Zhang L."/>
            <person name="Zhou B."/>
            <person name="Peng R."/>
            <person name="Zhang X."/>
            <person name="Liu F."/>
        </authorList>
    </citation>
    <scope>NUCLEOTIDE SEQUENCE [LARGE SCALE GENOMIC DNA]</scope>
    <source>
        <strain evidence="2">cv. PA1801</strain>
    </source>
</reference>
<accession>A0A5B6VF77</accession>
<gene>
    <name evidence="1" type="ORF">EPI10_002718</name>
</gene>
<organism evidence="1 2">
    <name type="scientific">Gossypium australe</name>
    <dbReference type="NCBI Taxonomy" id="47621"/>
    <lineage>
        <taxon>Eukaryota</taxon>
        <taxon>Viridiplantae</taxon>
        <taxon>Streptophyta</taxon>
        <taxon>Embryophyta</taxon>
        <taxon>Tracheophyta</taxon>
        <taxon>Spermatophyta</taxon>
        <taxon>Magnoliopsida</taxon>
        <taxon>eudicotyledons</taxon>
        <taxon>Gunneridae</taxon>
        <taxon>Pentapetalae</taxon>
        <taxon>rosids</taxon>
        <taxon>malvids</taxon>
        <taxon>Malvales</taxon>
        <taxon>Malvaceae</taxon>
        <taxon>Malvoideae</taxon>
        <taxon>Gossypium</taxon>
    </lineage>
</organism>
<dbReference type="EMBL" id="SMMG02000007">
    <property type="protein sequence ID" value="KAA3467731.1"/>
    <property type="molecule type" value="Genomic_DNA"/>
</dbReference>
<protein>
    <submittedName>
        <fullName evidence="1">Reverse transcriptase</fullName>
    </submittedName>
</protein>